<keyword evidence="3" id="KW-1185">Reference proteome</keyword>
<keyword evidence="1" id="KW-0732">Signal</keyword>
<feature type="chain" id="PRO_5042944643" evidence="1">
    <location>
        <begin position="24"/>
        <end position="249"/>
    </location>
</feature>
<evidence type="ECO:0000313" key="3">
    <source>
        <dbReference type="Proteomes" id="UP001176517"/>
    </source>
</evidence>
<comment type="caution">
    <text evidence="2">The sequence shown here is derived from an EMBL/GenBank/DDBJ whole genome shotgun (WGS) entry which is preliminary data.</text>
</comment>
<sequence>MTLTSFVPLALGLALTVIQPVFGATNLTCSPLQLPGRTKIQHYQLQSYYTSGHNNEDDYYAAHGLVSATYPPIVLKKGAGLAPGTFYLEVCNSTALGLVSQKQPTVSEGEAYSSKTGTYHKTKVLSYLYYARIHDLSSDGRRTTKCLTSEPIGDYPYEATLNFYPCILGKDVPTLQNNATRQLYQVRHTQVFDPPSATKPTSNDTQIVGVYPGDTSAPYDVYLDFATEKSTRRLLIKDSGSFEPPVDDV</sequence>
<protein>
    <submittedName>
        <fullName evidence="2">Uncharacterized protein</fullName>
    </submittedName>
</protein>
<reference evidence="2" key="1">
    <citation type="journal article" date="2023" name="PhytoFront">
        <title>Draft Genome Resources of Seven Strains of Tilletia horrida, Causal Agent of Kernel Smut of Rice.</title>
        <authorList>
            <person name="Khanal S."/>
            <person name="Antony Babu S."/>
            <person name="Zhou X.G."/>
        </authorList>
    </citation>
    <scope>NUCLEOTIDE SEQUENCE</scope>
    <source>
        <strain evidence="2">TX6</strain>
    </source>
</reference>
<gene>
    <name evidence="2" type="ORF">OC846_006262</name>
</gene>
<proteinExistence type="predicted"/>
<evidence type="ECO:0000256" key="1">
    <source>
        <dbReference type="SAM" id="SignalP"/>
    </source>
</evidence>
<feature type="signal peptide" evidence="1">
    <location>
        <begin position="1"/>
        <end position="23"/>
    </location>
</feature>
<organism evidence="2 3">
    <name type="scientific">Tilletia horrida</name>
    <dbReference type="NCBI Taxonomy" id="155126"/>
    <lineage>
        <taxon>Eukaryota</taxon>
        <taxon>Fungi</taxon>
        <taxon>Dikarya</taxon>
        <taxon>Basidiomycota</taxon>
        <taxon>Ustilaginomycotina</taxon>
        <taxon>Exobasidiomycetes</taxon>
        <taxon>Tilletiales</taxon>
        <taxon>Tilletiaceae</taxon>
        <taxon>Tilletia</taxon>
    </lineage>
</organism>
<evidence type="ECO:0000313" key="2">
    <source>
        <dbReference type="EMBL" id="KAK0543849.1"/>
    </source>
</evidence>
<dbReference type="Proteomes" id="UP001176517">
    <property type="component" value="Unassembled WGS sequence"/>
</dbReference>
<accession>A0AAN6GNZ5</accession>
<dbReference type="AlphaFoldDB" id="A0AAN6GNZ5"/>
<dbReference type="EMBL" id="JAPDMZ010000321">
    <property type="protein sequence ID" value="KAK0543849.1"/>
    <property type="molecule type" value="Genomic_DNA"/>
</dbReference>
<name>A0AAN6GNZ5_9BASI</name>
<feature type="non-terminal residue" evidence="2">
    <location>
        <position position="249"/>
    </location>
</feature>